<proteinExistence type="predicted"/>
<organism evidence="1 2">
    <name type="scientific">Erwinia persicina</name>
    <dbReference type="NCBI Taxonomy" id="55211"/>
    <lineage>
        <taxon>Bacteria</taxon>
        <taxon>Pseudomonadati</taxon>
        <taxon>Pseudomonadota</taxon>
        <taxon>Gammaproteobacteria</taxon>
        <taxon>Enterobacterales</taxon>
        <taxon>Erwiniaceae</taxon>
        <taxon>Erwinia</taxon>
    </lineage>
</organism>
<dbReference type="EMBL" id="QGAC01000005">
    <property type="protein sequence ID" value="TKJ92512.1"/>
    <property type="molecule type" value="Genomic_DNA"/>
</dbReference>
<name>A0A4U3FHG7_9GAMM</name>
<sequence length="138" mass="15401">MPLIFLVCGCQQTPHSVRVTPQSQDLSTSESANTSEIANANANANTHSVKYIEESEKLKICQAQLEALQSVSQPEYKKFHGTFDYLMKSAAQYNGLRKNIDPNTQDTVDSLYHYRANQLCSRIAQTLMDSLVSKGEAR</sequence>
<gene>
    <name evidence="1" type="ORF">EpCFBP13511_06845</name>
</gene>
<dbReference type="STRING" id="1219360.GCA_001571305_01560"/>
<dbReference type="AlphaFoldDB" id="A0A4U3FHG7"/>
<comment type="caution">
    <text evidence="1">The sequence shown here is derived from an EMBL/GenBank/DDBJ whole genome shotgun (WGS) entry which is preliminary data.</text>
</comment>
<evidence type="ECO:0000313" key="2">
    <source>
        <dbReference type="Proteomes" id="UP000306393"/>
    </source>
</evidence>
<dbReference type="Proteomes" id="UP000306393">
    <property type="component" value="Unassembled WGS sequence"/>
</dbReference>
<evidence type="ECO:0000313" key="1">
    <source>
        <dbReference type="EMBL" id="TKJ92512.1"/>
    </source>
</evidence>
<protein>
    <submittedName>
        <fullName evidence="1">Uncharacterized protein</fullName>
    </submittedName>
</protein>
<accession>A0A4U3FHG7</accession>
<reference evidence="1 2" key="1">
    <citation type="journal article" date="2019" name="Sci. Rep.">
        <title>Differences in resource use lead to coexistence of seed-transmitted microbial populations.</title>
        <authorList>
            <person name="Torres-Cortes G."/>
            <person name="Garcia B.J."/>
            <person name="Compant S."/>
            <person name="Rezki S."/>
            <person name="Jones P."/>
            <person name="Preveaux A."/>
            <person name="Briand M."/>
            <person name="Roulet A."/>
            <person name="Bouchez O."/>
            <person name="Jacobson D."/>
            <person name="Barret M."/>
        </authorList>
    </citation>
    <scope>NUCLEOTIDE SEQUENCE [LARGE SCALE GENOMIC DNA]</scope>
    <source>
        <strain evidence="1 2">CFBP13511</strain>
    </source>
</reference>